<reference evidence="1" key="1">
    <citation type="journal article" date="2014" name="Front. Microbiol.">
        <title>High frequency of phylogenetically diverse reductive dehalogenase-homologous genes in deep subseafloor sedimentary metagenomes.</title>
        <authorList>
            <person name="Kawai M."/>
            <person name="Futagami T."/>
            <person name="Toyoda A."/>
            <person name="Takaki Y."/>
            <person name="Nishi S."/>
            <person name="Hori S."/>
            <person name="Arai W."/>
            <person name="Tsubouchi T."/>
            <person name="Morono Y."/>
            <person name="Uchiyama I."/>
            <person name="Ito T."/>
            <person name="Fujiyama A."/>
            <person name="Inagaki F."/>
            <person name="Takami H."/>
        </authorList>
    </citation>
    <scope>NUCLEOTIDE SEQUENCE</scope>
    <source>
        <strain evidence="1">Expedition CK06-06</strain>
    </source>
</reference>
<name>X0UZM5_9ZZZZ</name>
<organism evidence="1">
    <name type="scientific">marine sediment metagenome</name>
    <dbReference type="NCBI Taxonomy" id="412755"/>
    <lineage>
        <taxon>unclassified sequences</taxon>
        <taxon>metagenomes</taxon>
        <taxon>ecological metagenomes</taxon>
    </lineage>
</organism>
<dbReference type="AlphaFoldDB" id="X0UZM5"/>
<accession>X0UZM5</accession>
<protein>
    <submittedName>
        <fullName evidence="1">Uncharacterized protein</fullName>
    </submittedName>
</protein>
<comment type="caution">
    <text evidence="1">The sequence shown here is derived from an EMBL/GenBank/DDBJ whole genome shotgun (WGS) entry which is preliminary data.</text>
</comment>
<dbReference type="EMBL" id="BARS01027380">
    <property type="protein sequence ID" value="GAG11289.1"/>
    <property type="molecule type" value="Genomic_DNA"/>
</dbReference>
<evidence type="ECO:0000313" key="1">
    <source>
        <dbReference type="EMBL" id="GAG11289.1"/>
    </source>
</evidence>
<sequence length="67" mass="7545">MMGITANPKIMNANPLMTFTIINKFLFFFTFLRNLGIDTLNIALNTFMAARIKPNNTIGMLTAVRYG</sequence>
<proteinExistence type="predicted"/>
<gene>
    <name evidence="1" type="ORF">S01H1_43015</name>
</gene>